<dbReference type="GO" id="GO:0002098">
    <property type="term" value="P:tRNA wobble uridine modification"/>
    <property type="evidence" value="ECO:0007669"/>
    <property type="project" value="TreeGrafter"/>
</dbReference>
<evidence type="ECO:0000256" key="2">
    <source>
        <dbReference type="ARBA" id="ARBA00007653"/>
    </source>
</evidence>
<dbReference type="InterPro" id="IPR044920">
    <property type="entry name" value="MnmG_C_subdom_sf"/>
</dbReference>
<dbReference type="InterPro" id="IPR036188">
    <property type="entry name" value="FAD/NAD-bd_sf"/>
</dbReference>
<comment type="similarity">
    <text evidence="2">Belongs to the MnmG family.</text>
</comment>
<dbReference type="Pfam" id="PF13932">
    <property type="entry name" value="SAM_GIDA_C"/>
    <property type="match status" value="1"/>
</dbReference>
<dbReference type="SMART" id="SM01228">
    <property type="entry name" value="GIDA_assoc_3"/>
    <property type="match status" value="1"/>
</dbReference>
<evidence type="ECO:0000256" key="1">
    <source>
        <dbReference type="ARBA" id="ARBA00001974"/>
    </source>
</evidence>
<dbReference type="SUPFAM" id="SSF51905">
    <property type="entry name" value="FAD/NAD(P)-binding domain"/>
    <property type="match status" value="1"/>
</dbReference>
<sequence length="776" mass="87972">MYVFKIIANGSIICIIALSKLIYTFKIATPPLQAFDVIVVGGGHAGTEAATAAARIGAKTLLITPKLSSIGELSCNPSIGGIGKGNLVCEIDALDGIMGKCADLSAISFRCLNRSKGPAVVGPRAQIDRDLYKLHIRELLKDYKNLWFLEGLVEDVILEHSSEDGSVTRSVADWNDEKVTNGNDDKDEKLENTEDKLKVKGVKLKDGQVIRSKTVILTTGTFLRGRCHISKKTNQGGRIDRITGEFESSSEGLASVFSKLKITTKRFKTGTPARLDKSSINFDGLEEQRSDEDPLFFSYLHEDFKVTNKLIKCYKTKTNPKVHKIVMESMDTLPNYESGLGPRYCPSISVKVKRFANIESHIIWLEPEGINSGIIYPNGLSGSFDIETQKKMLRNIKGLENVRILTPAYDVEYDLVDPRNLKQTLELKQLNNLYLAGQICGTTGYEEAGALGIIAGINAGLKSLKRDEHFILNRDEGYLGILIDDLVRKGINEPYRMFTSRSEYRLQNRVDNGDLRMLIKGMKHGVLKDRRRIELMKVKYRKSVELISLLKSLSSSRSYWGVKDDIQGRTAWDMLKAGRKYEEIKKQVEELLRSIKDNEFEEFYRKYERYQREELPLSNLETEAINYLFGINTDGVYCDNSKNDKREEWAESKAEKMGDHKEDLKIGGTCRVAKTHELIELINRVNKHIVAFVEAQAKYSSFVRRYKSQYHKAVTGKKIYIHPDIKYNRDNFKFMSHEEIEILTKKRPETIQEAMELPGVTPATVVHLMNYVIKAK</sequence>
<dbReference type="EMBL" id="AP011949">
    <property type="protein sequence ID" value="BAM42396.1"/>
    <property type="molecule type" value="Genomic_DNA"/>
</dbReference>
<keyword evidence="4" id="KW-0274">FAD</keyword>
<evidence type="ECO:0000256" key="5">
    <source>
        <dbReference type="SAM" id="Coils"/>
    </source>
</evidence>
<keyword evidence="8" id="KW-1185">Reference proteome</keyword>
<accession>J7MGY6</accession>
<dbReference type="InterPro" id="IPR002218">
    <property type="entry name" value="MnmG-rel"/>
</dbReference>
<organism evidence="7 8">
    <name type="scientific">Theileria orientalis strain Shintoku</name>
    <dbReference type="NCBI Taxonomy" id="869250"/>
    <lineage>
        <taxon>Eukaryota</taxon>
        <taxon>Sar</taxon>
        <taxon>Alveolata</taxon>
        <taxon>Apicomplexa</taxon>
        <taxon>Aconoidasida</taxon>
        <taxon>Piroplasmida</taxon>
        <taxon>Theileriidae</taxon>
        <taxon>Theileria</taxon>
    </lineage>
</organism>
<dbReference type="eggNOG" id="KOG2311">
    <property type="taxonomic scope" value="Eukaryota"/>
</dbReference>
<protein>
    <submittedName>
        <fullName evidence="7">Glucose-inhibited division protein a-like protein</fullName>
    </submittedName>
</protein>
<dbReference type="Gene3D" id="3.50.50.60">
    <property type="entry name" value="FAD/NAD(P)-binding domain"/>
    <property type="match status" value="2"/>
</dbReference>
<dbReference type="InterPro" id="IPR040131">
    <property type="entry name" value="MnmG_N"/>
</dbReference>
<dbReference type="InterPro" id="IPR047001">
    <property type="entry name" value="MnmG_C_subdom"/>
</dbReference>
<comment type="cofactor">
    <cofactor evidence="1">
        <name>FAD</name>
        <dbReference type="ChEBI" id="CHEBI:57692"/>
    </cofactor>
</comment>
<feature type="domain" description="tRNA uridine 5-carboxymethylaminomethyl modification enzyme C-terminal subdomain" evidence="6">
    <location>
        <begin position="697"/>
        <end position="770"/>
    </location>
</feature>
<dbReference type="GO" id="GO:0030488">
    <property type="term" value="P:tRNA methylation"/>
    <property type="evidence" value="ECO:0007669"/>
    <property type="project" value="TreeGrafter"/>
</dbReference>
<dbReference type="STRING" id="869250.J7MGY6"/>
<evidence type="ECO:0000313" key="7">
    <source>
        <dbReference type="EMBL" id="BAM42396.1"/>
    </source>
</evidence>
<dbReference type="GO" id="GO:0005737">
    <property type="term" value="C:cytoplasm"/>
    <property type="evidence" value="ECO:0007669"/>
    <property type="project" value="UniProtKB-ARBA"/>
</dbReference>
<evidence type="ECO:0000313" key="8">
    <source>
        <dbReference type="Proteomes" id="UP000003786"/>
    </source>
</evidence>
<evidence type="ECO:0000259" key="6">
    <source>
        <dbReference type="SMART" id="SM01228"/>
    </source>
</evidence>
<evidence type="ECO:0000256" key="4">
    <source>
        <dbReference type="ARBA" id="ARBA00022827"/>
    </source>
</evidence>
<dbReference type="OMA" id="ACAEVKY"/>
<dbReference type="OrthoDB" id="3329at2759"/>
<dbReference type="Pfam" id="PF01134">
    <property type="entry name" value="GIDA"/>
    <property type="match status" value="1"/>
</dbReference>
<proteinExistence type="inferred from homology"/>
<dbReference type="PANTHER" id="PTHR11806">
    <property type="entry name" value="GLUCOSE INHIBITED DIVISION PROTEIN A"/>
    <property type="match status" value="1"/>
</dbReference>
<dbReference type="RefSeq" id="XP_009692697.1">
    <property type="nucleotide sequence ID" value="XM_009694402.1"/>
</dbReference>
<dbReference type="GeneID" id="20716806"/>
<dbReference type="GO" id="GO:0050660">
    <property type="term" value="F:flavin adenine dinucleotide binding"/>
    <property type="evidence" value="ECO:0007669"/>
    <property type="project" value="InterPro"/>
</dbReference>
<gene>
    <name evidence="7" type="ORF">TOT_040000763</name>
</gene>
<name>J7MGY6_THEOR</name>
<dbReference type="VEuPathDB" id="PiroplasmaDB:TOT_040000763"/>
<reference evidence="7 8" key="1">
    <citation type="journal article" date="2012" name="MBio">
        <title>Comparative genome analysis of three eukaryotic parasites with differing abilities to transform leukocytes reveals key mediators of Theileria-induced leukocyte transformation.</title>
        <authorList>
            <person name="Hayashida K."/>
            <person name="Hara Y."/>
            <person name="Abe T."/>
            <person name="Yamasaki C."/>
            <person name="Toyoda A."/>
            <person name="Kosuge T."/>
            <person name="Suzuki Y."/>
            <person name="Sato Y."/>
            <person name="Kawashima S."/>
            <person name="Katayama T."/>
            <person name="Wakaguri H."/>
            <person name="Inoue N."/>
            <person name="Homma K."/>
            <person name="Tada-Umezaki M."/>
            <person name="Yagi Y."/>
            <person name="Fujii Y."/>
            <person name="Habara T."/>
            <person name="Kanehisa M."/>
            <person name="Watanabe H."/>
            <person name="Ito K."/>
            <person name="Gojobori T."/>
            <person name="Sugawara H."/>
            <person name="Imanishi T."/>
            <person name="Weir W."/>
            <person name="Gardner M."/>
            <person name="Pain A."/>
            <person name="Shiels B."/>
            <person name="Hattori M."/>
            <person name="Nene V."/>
            <person name="Sugimoto C."/>
        </authorList>
    </citation>
    <scope>NUCLEOTIDE SEQUENCE [LARGE SCALE GENOMIC DNA]</scope>
    <source>
        <strain evidence="7 8">Shintoku</strain>
    </source>
</reference>
<feature type="coiled-coil region" evidence="5">
    <location>
        <begin position="574"/>
        <end position="601"/>
    </location>
</feature>
<dbReference type="KEGG" id="tot:TOT_040000763"/>
<dbReference type="InterPro" id="IPR026904">
    <property type="entry name" value="MnmG_C"/>
</dbReference>
<evidence type="ECO:0000256" key="3">
    <source>
        <dbReference type="ARBA" id="ARBA00022630"/>
    </source>
</evidence>
<keyword evidence="5" id="KW-0175">Coiled coil</keyword>
<keyword evidence="3" id="KW-0285">Flavoprotein</keyword>
<dbReference type="FunFam" id="3.50.50.60:FF:000002">
    <property type="entry name" value="tRNA uridine 5-carboxymethylaminomethyl modification enzyme MnmG"/>
    <property type="match status" value="1"/>
</dbReference>
<dbReference type="Proteomes" id="UP000003786">
    <property type="component" value="Chromosome 4"/>
</dbReference>
<dbReference type="Gene3D" id="1.10.150.570">
    <property type="entry name" value="GidA associated domain, C-terminal subdomain"/>
    <property type="match status" value="1"/>
</dbReference>
<dbReference type="AlphaFoldDB" id="J7MGY6"/>
<dbReference type="PANTHER" id="PTHR11806:SF0">
    <property type="entry name" value="PROTEIN MTO1 HOMOLOG, MITOCHONDRIAL"/>
    <property type="match status" value="1"/>
</dbReference>